<dbReference type="AlphaFoldDB" id="A0AAE1KV66"/>
<name>A0AAE1KV66_PETCI</name>
<dbReference type="InterPro" id="IPR013216">
    <property type="entry name" value="Methyltransf_11"/>
</dbReference>
<evidence type="ECO:0000313" key="9">
    <source>
        <dbReference type="EMBL" id="KAK3886089.1"/>
    </source>
</evidence>
<comment type="catalytic activity">
    <reaction evidence="7">
        <text>N-methylethanolamine phosphate + S-adenosyl-L-methionine = N,N-dimethylethanolamine phosphate + S-adenosyl-L-homocysteine + H(+)</text>
        <dbReference type="Rhea" id="RHEA:25321"/>
        <dbReference type="ChEBI" id="CHEBI:15378"/>
        <dbReference type="ChEBI" id="CHEBI:57781"/>
        <dbReference type="ChEBI" id="CHEBI:57856"/>
        <dbReference type="ChEBI" id="CHEBI:58641"/>
        <dbReference type="ChEBI" id="CHEBI:59789"/>
        <dbReference type="EC" id="2.1.1.103"/>
    </reaction>
    <physiologicalReaction direction="left-to-right" evidence="7">
        <dbReference type="Rhea" id="RHEA:25322"/>
    </physiologicalReaction>
</comment>
<keyword evidence="10" id="KW-1185">Reference proteome</keyword>
<dbReference type="PANTHER" id="PTHR44307:SF2">
    <property type="entry name" value="PHOSPHOETHANOLAMINE METHYLTRANSFERASE ISOFORM X1"/>
    <property type="match status" value="1"/>
</dbReference>
<keyword evidence="4" id="KW-0808">Transferase</keyword>
<dbReference type="EMBL" id="JAWQEG010000729">
    <property type="protein sequence ID" value="KAK3886089.1"/>
    <property type="molecule type" value="Genomic_DNA"/>
</dbReference>
<evidence type="ECO:0000313" key="10">
    <source>
        <dbReference type="Proteomes" id="UP001286313"/>
    </source>
</evidence>
<evidence type="ECO:0000256" key="2">
    <source>
        <dbReference type="ARBA" id="ARBA00005189"/>
    </source>
</evidence>
<organism evidence="9 10">
    <name type="scientific">Petrolisthes cinctipes</name>
    <name type="common">Flat porcelain crab</name>
    <dbReference type="NCBI Taxonomy" id="88211"/>
    <lineage>
        <taxon>Eukaryota</taxon>
        <taxon>Metazoa</taxon>
        <taxon>Ecdysozoa</taxon>
        <taxon>Arthropoda</taxon>
        <taxon>Crustacea</taxon>
        <taxon>Multicrustacea</taxon>
        <taxon>Malacostraca</taxon>
        <taxon>Eumalacostraca</taxon>
        <taxon>Eucarida</taxon>
        <taxon>Decapoda</taxon>
        <taxon>Pleocyemata</taxon>
        <taxon>Anomura</taxon>
        <taxon>Galatheoidea</taxon>
        <taxon>Porcellanidae</taxon>
        <taxon>Petrolisthes</taxon>
    </lineage>
</organism>
<dbReference type="GO" id="GO:0032259">
    <property type="term" value="P:methylation"/>
    <property type="evidence" value="ECO:0007669"/>
    <property type="project" value="UniProtKB-KW"/>
</dbReference>
<reference evidence="9" key="1">
    <citation type="submission" date="2023-10" db="EMBL/GenBank/DDBJ databases">
        <title>Genome assemblies of two species of porcelain crab, Petrolisthes cinctipes and Petrolisthes manimaculis (Anomura: Porcellanidae).</title>
        <authorList>
            <person name="Angst P."/>
        </authorList>
    </citation>
    <scope>NUCLEOTIDE SEQUENCE</scope>
    <source>
        <strain evidence="9">PB745_01</strain>
        <tissue evidence="9">Gill</tissue>
    </source>
</reference>
<dbReference type="EC" id="2.1.1.103" evidence="5"/>
<dbReference type="PANTHER" id="PTHR44307">
    <property type="entry name" value="PHOSPHOETHANOLAMINE METHYLTRANSFERASE"/>
    <property type="match status" value="1"/>
</dbReference>
<proteinExistence type="predicted"/>
<evidence type="ECO:0000259" key="8">
    <source>
        <dbReference type="Pfam" id="PF08241"/>
    </source>
</evidence>
<accession>A0AAE1KV66</accession>
<evidence type="ECO:0000256" key="6">
    <source>
        <dbReference type="ARBA" id="ARBA00047619"/>
    </source>
</evidence>
<protein>
    <recommendedName>
        <fullName evidence="5">phosphoethanolamine N-methyltransferase</fullName>
        <ecNumber evidence="5">2.1.1.103</ecNumber>
    </recommendedName>
</protein>
<keyword evidence="3" id="KW-0489">Methyltransferase</keyword>
<comment type="pathway">
    <text evidence="2">Lipid metabolism.</text>
</comment>
<gene>
    <name evidence="9" type="ORF">Pcinc_009737</name>
</gene>
<evidence type="ECO:0000256" key="1">
    <source>
        <dbReference type="ARBA" id="ARBA00004969"/>
    </source>
</evidence>
<dbReference type="GO" id="GO:0000234">
    <property type="term" value="F:phosphoethanolamine N-methyltransferase activity"/>
    <property type="evidence" value="ECO:0007669"/>
    <property type="project" value="UniProtKB-EC"/>
</dbReference>
<dbReference type="SUPFAM" id="SSF53335">
    <property type="entry name" value="S-adenosyl-L-methionine-dependent methyltransferases"/>
    <property type="match status" value="2"/>
</dbReference>
<dbReference type="CDD" id="cd02440">
    <property type="entry name" value="AdoMet_MTases"/>
    <property type="match status" value="1"/>
</dbReference>
<dbReference type="Gene3D" id="3.40.50.150">
    <property type="entry name" value="Vaccinia Virus protein VP39"/>
    <property type="match status" value="1"/>
</dbReference>
<dbReference type="InterPro" id="IPR029063">
    <property type="entry name" value="SAM-dependent_MTases_sf"/>
</dbReference>
<comment type="pathway">
    <text evidence="1">Phospholipid metabolism; phosphatidylcholine biosynthesis.</text>
</comment>
<feature type="domain" description="Methyltransferase type 11" evidence="8">
    <location>
        <begin position="138"/>
        <end position="237"/>
    </location>
</feature>
<evidence type="ECO:0000256" key="5">
    <source>
        <dbReference type="ARBA" id="ARBA00035674"/>
    </source>
</evidence>
<evidence type="ECO:0000256" key="7">
    <source>
        <dbReference type="ARBA" id="ARBA00047841"/>
    </source>
</evidence>
<comment type="caution">
    <text evidence="9">The sequence shown here is derived from an EMBL/GenBank/DDBJ whole genome shotgun (WGS) entry which is preliminary data.</text>
</comment>
<dbReference type="Pfam" id="PF08241">
    <property type="entry name" value="Methyltransf_11"/>
    <property type="match status" value="1"/>
</dbReference>
<comment type="catalytic activity">
    <reaction evidence="6">
        <text>N,N-dimethylethanolamine phosphate + S-adenosyl-L-methionine = phosphocholine + S-adenosyl-L-homocysteine + H(+)</text>
        <dbReference type="Rhea" id="RHEA:25325"/>
        <dbReference type="ChEBI" id="CHEBI:15378"/>
        <dbReference type="ChEBI" id="CHEBI:57856"/>
        <dbReference type="ChEBI" id="CHEBI:58641"/>
        <dbReference type="ChEBI" id="CHEBI:59789"/>
        <dbReference type="ChEBI" id="CHEBI:295975"/>
        <dbReference type="EC" id="2.1.1.103"/>
    </reaction>
    <physiologicalReaction direction="left-to-right" evidence="6">
        <dbReference type="Rhea" id="RHEA:25326"/>
    </physiologicalReaction>
</comment>
<dbReference type="Proteomes" id="UP001286313">
    <property type="component" value="Unassembled WGS sequence"/>
</dbReference>
<evidence type="ECO:0000256" key="3">
    <source>
        <dbReference type="ARBA" id="ARBA00022603"/>
    </source>
</evidence>
<evidence type="ECO:0000256" key="4">
    <source>
        <dbReference type="ARBA" id="ARBA00022679"/>
    </source>
</evidence>
<sequence>MADVDKDRKEFWSSQPAVLDSMVLCDNPLFQEADTDYMVQYLPPIANKSVLELGAGIGSEPWKRERSVSDHSVEGTLGLGTPWDALRYDHDIAAAVTEVFYVAKKVPIEPVLAFPLPLTTISCSYLKKMGVVAGWQVLVVGCGTGALVFHIASTYGADVLGVNFTIKDFNAAVIHQKCSPDIASLILFEMIVAVEEADYGAECFDVILIQETQLMMNDPTKLFANIRKWLKPSGDVFLVEQNSCPDPLPSDVEWKRPSKIVS</sequence>